<dbReference type="InterPro" id="IPR004013">
    <property type="entry name" value="PHP_dom"/>
</dbReference>
<dbReference type="Pfam" id="PF14579">
    <property type="entry name" value="HHH_6"/>
    <property type="match status" value="1"/>
</dbReference>
<reference evidence="11 12" key="1">
    <citation type="journal article" date="2018" name="Int. J. Syst. Evol. Microbiol.">
        <title>Mesosutterella multiformis gen. nov., sp. nov., a member of the family Sutterellaceae and Sutterella megalosphaeroides sp. nov., isolated from human faeces.</title>
        <authorList>
            <person name="Sakamoto M."/>
            <person name="Ikeyama N."/>
            <person name="Kunihiro T."/>
            <person name="Iino T."/>
            <person name="Yuki M."/>
            <person name="Ohkuma M."/>
        </authorList>
    </citation>
    <scope>NUCLEOTIDE SEQUENCE [LARGE SCALE GENOMIC DNA]</scope>
    <source>
        <strain evidence="11 12">4NBBH2</strain>
    </source>
</reference>
<keyword evidence="5" id="KW-0808">Transferase</keyword>
<dbReference type="Proteomes" id="UP000266091">
    <property type="component" value="Unassembled WGS sequence"/>
</dbReference>
<dbReference type="Pfam" id="PF02811">
    <property type="entry name" value="PHP"/>
    <property type="match status" value="1"/>
</dbReference>
<comment type="subcellular location">
    <subcellularLocation>
        <location evidence="1">Cytoplasm</location>
    </subcellularLocation>
</comment>
<dbReference type="GO" id="GO:0003887">
    <property type="term" value="F:DNA-directed DNA polymerase activity"/>
    <property type="evidence" value="ECO:0007669"/>
    <property type="project" value="UniProtKB-KW"/>
</dbReference>
<keyword evidence="7" id="KW-0235">DNA replication</keyword>
<dbReference type="InterPro" id="IPR029460">
    <property type="entry name" value="DNAPol_HHH"/>
</dbReference>
<dbReference type="InterPro" id="IPR040982">
    <property type="entry name" value="DNA_pol3_finger"/>
</dbReference>
<dbReference type="InterPro" id="IPR011708">
    <property type="entry name" value="DNA_pol3_alpha_NTPase_dom"/>
</dbReference>
<dbReference type="GO" id="GO:0005737">
    <property type="term" value="C:cytoplasm"/>
    <property type="evidence" value="ECO:0007669"/>
    <property type="project" value="UniProtKB-SubCell"/>
</dbReference>
<dbReference type="Gene3D" id="1.10.150.870">
    <property type="match status" value="1"/>
</dbReference>
<keyword evidence="8 11" id="KW-0239">DNA-directed DNA polymerase</keyword>
<dbReference type="Gene3D" id="3.20.20.140">
    <property type="entry name" value="Metal-dependent hydrolases"/>
    <property type="match status" value="1"/>
</dbReference>
<evidence type="ECO:0000256" key="6">
    <source>
        <dbReference type="ARBA" id="ARBA00022695"/>
    </source>
</evidence>
<dbReference type="Gene3D" id="1.10.10.1600">
    <property type="entry name" value="Bacterial DNA polymerase III alpha subunit, thumb domain"/>
    <property type="match status" value="1"/>
</dbReference>
<dbReference type="InterPro" id="IPR049821">
    <property type="entry name" value="PolIIIA_DnaE1_PHP"/>
</dbReference>
<dbReference type="InterPro" id="IPR004365">
    <property type="entry name" value="NA-bd_OB_tRNA"/>
</dbReference>
<dbReference type="EC" id="2.7.7.7" evidence="2"/>
<dbReference type="GO" id="GO:0003676">
    <property type="term" value="F:nucleic acid binding"/>
    <property type="evidence" value="ECO:0007669"/>
    <property type="project" value="InterPro"/>
</dbReference>
<sequence length="1163" mass="130559">MQPKFVHLRFHSEYSITDGIVRLNPAIKQMKEWGVGAFGQTDLMNMFGSVRFYESCHKEGIKPILGCDLWITNEEDPAHPFRLTVYCMDHDGYHSLCVLLTRAWLENQCHVKGRGEVKESWLAGEGTKGLIGISGGPEGEIQTLFRRGKTAEAEAAAEKLAHFFPDRFYLDLQRAGRPGDEAAVRFLCNTAAKLELPVVATHPVQFQKKEDFIAHEVRVCIAEGYTLADPKRPKRYTEDQYLKSPEEMMSLFADIPSAIENTVEIAKRCNVDGILSKPQLPLFETPKGMSLDDYIDHLAHDGLEERLEFLYPDEAKRNEVRPRYLERLEYELSIIKKMKFPGYFLIVQEFINWSKTHGVPVGPGRGSGAGSLVAYSLRITDMDPLHYNLLFERFLNPERVSMPDFDVDFCQWNRDKTIQHVKDKYGASAVSQIATFGAMGAKAVVRDVGRVLGMPYGKVDELAKLIPAPPGQDVTLELAKEMEPDFKKKIDGDEQYQELMRYAEPLEGITRNLGMHAGGVLIAPGPLTNFCPLYNQDGQPENTISQFDKHDVENVGLVKFDFLGLTTLTILNKCVEYINKLHPGQSFELRRIPTDDPATLKLFQDGDTTAVFQFESPGMRQLLRQAHPDRIEDLVALNALYRPGPMEMIPTYLARKSGKEPVTYLDDRMGSVLAETYGIMVYQEQVMQVAQVIGGYTLGGADLLRRAMGKKLKQEMVRHRAIFVAGAAKNGVSEKVANEIFDLMAKFAGYGFNKSHAVAYSYVAYQTAYLKAHYPAEFMAANMCLILTDSDKIRTFIDDCKLRGISILPPDINQSDWFFTAPDSKTIRYGLGGIKGVGEGVILSLMAERKENGPFKDLFDLCARMKKRDSAGLSRRVLEGLIKAGTLDTIDPDRAKQFGNLDQAMKAAADAALFADQGSLFGDASEPERIVNWIPVTPWSEHEKLLLEKEVIGFCLTGHLFGECRDEIRKFIPETIHQILASGRRPAPGAKESYRSKDTIRFSGVVVDLRQVIGKRGRMGIVTLDDGTGSIEAVCYSDAWDQYRDIFVKDEIVIVTGRSRWDEKKETTSFSIDSAESLPGFRTRRHAALHIEVSEEPDLKEIAKTVAPFENSKYGCQLVFCIDTHGMHGQVVARRPAFVDPQQEVIDQLLHVSGVRDAHFVYS</sequence>
<dbReference type="CDD" id="cd04485">
    <property type="entry name" value="DnaE_OBF"/>
    <property type="match status" value="1"/>
</dbReference>
<dbReference type="SMART" id="SM00481">
    <property type="entry name" value="POLIIIAc"/>
    <property type="match status" value="1"/>
</dbReference>
<dbReference type="RefSeq" id="WP_116269885.1">
    <property type="nucleotide sequence ID" value="NZ_BGZJ01000001.1"/>
</dbReference>
<evidence type="ECO:0000313" key="11">
    <source>
        <dbReference type="EMBL" id="GBO93515.1"/>
    </source>
</evidence>
<dbReference type="AlphaFoldDB" id="A0A388SBC8"/>
<comment type="catalytic activity">
    <reaction evidence="9">
        <text>DNA(n) + a 2'-deoxyribonucleoside 5'-triphosphate = DNA(n+1) + diphosphate</text>
        <dbReference type="Rhea" id="RHEA:22508"/>
        <dbReference type="Rhea" id="RHEA-COMP:17339"/>
        <dbReference type="Rhea" id="RHEA-COMP:17340"/>
        <dbReference type="ChEBI" id="CHEBI:33019"/>
        <dbReference type="ChEBI" id="CHEBI:61560"/>
        <dbReference type="ChEBI" id="CHEBI:173112"/>
        <dbReference type="EC" id="2.7.7.7"/>
    </reaction>
</comment>
<evidence type="ECO:0000259" key="10">
    <source>
        <dbReference type="SMART" id="SM00481"/>
    </source>
</evidence>
<name>A0A388SBC8_9BURK</name>
<dbReference type="NCBIfam" id="TIGR00594">
    <property type="entry name" value="polc"/>
    <property type="match status" value="1"/>
</dbReference>
<dbReference type="Pfam" id="PF07733">
    <property type="entry name" value="DNA_pol3_alpha"/>
    <property type="match status" value="1"/>
</dbReference>
<dbReference type="PANTHER" id="PTHR32294:SF0">
    <property type="entry name" value="DNA POLYMERASE III SUBUNIT ALPHA"/>
    <property type="match status" value="1"/>
</dbReference>
<keyword evidence="6" id="KW-0548">Nucleotidyltransferase</keyword>
<dbReference type="Pfam" id="PF01336">
    <property type="entry name" value="tRNA_anti-codon"/>
    <property type="match status" value="1"/>
</dbReference>
<dbReference type="InterPro" id="IPR004805">
    <property type="entry name" value="DnaE2/DnaE/PolC"/>
</dbReference>
<comment type="caution">
    <text evidence="11">The sequence shown here is derived from an EMBL/GenBank/DDBJ whole genome shotgun (WGS) entry which is preliminary data.</text>
</comment>
<dbReference type="CDD" id="cd07433">
    <property type="entry name" value="PHP_PolIIIA_DnaE1"/>
    <property type="match status" value="1"/>
</dbReference>
<evidence type="ECO:0000256" key="3">
    <source>
        <dbReference type="ARBA" id="ARBA00019114"/>
    </source>
</evidence>
<dbReference type="GO" id="GO:0008408">
    <property type="term" value="F:3'-5' exonuclease activity"/>
    <property type="evidence" value="ECO:0007669"/>
    <property type="project" value="InterPro"/>
</dbReference>
<accession>A0A401LJH7</accession>
<evidence type="ECO:0000256" key="5">
    <source>
        <dbReference type="ARBA" id="ARBA00022679"/>
    </source>
</evidence>
<dbReference type="InterPro" id="IPR016195">
    <property type="entry name" value="Pol/histidinol_Pase-like"/>
</dbReference>
<gene>
    <name evidence="11" type="primary">dnaE</name>
    <name evidence="11" type="ORF">MESMUL_08690</name>
</gene>
<dbReference type="PANTHER" id="PTHR32294">
    <property type="entry name" value="DNA POLYMERASE III SUBUNIT ALPHA"/>
    <property type="match status" value="1"/>
</dbReference>
<dbReference type="InterPro" id="IPR041931">
    <property type="entry name" value="DNA_pol3_alpha_thumb_dom"/>
</dbReference>
<dbReference type="EMBL" id="BGZJ01000001">
    <property type="protein sequence ID" value="GBO93515.1"/>
    <property type="molecule type" value="Genomic_DNA"/>
</dbReference>
<evidence type="ECO:0000256" key="2">
    <source>
        <dbReference type="ARBA" id="ARBA00012417"/>
    </source>
</evidence>
<accession>A0A388SBC8</accession>
<dbReference type="SUPFAM" id="SSF89550">
    <property type="entry name" value="PHP domain-like"/>
    <property type="match status" value="1"/>
</dbReference>
<evidence type="ECO:0000256" key="8">
    <source>
        <dbReference type="ARBA" id="ARBA00022932"/>
    </source>
</evidence>
<protein>
    <recommendedName>
        <fullName evidence="3">DNA polymerase III subunit alpha</fullName>
        <ecNumber evidence="2">2.7.7.7</ecNumber>
    </recommendedName>
</protein>
<dbReference type="InterPro" id="IPR003141">
    <property type="entry name" value="Pol/His_phosphatase_N"/>
</dbReference>
<keyword evidence="4" id="KW-0963">Cytoplasm</keyword>
<evidence type="ECO:0000256" key="7">
    <source>
        <dbReference type="ARBA" id="ARBA00022705"/>
    </source>
</evidence>
<evidence type="ECO:0000256" key="9">
    <source>
        <dbReference type="ARBA" id="ARBA00049244"/>
    </source>
</evidence>
<dbReference type="NCBIfam" id="NF004226">
    <property type="entry name" value="PRK05673.1"/>
    <property type="match status" value="1"/>
</dbReference>
<evidence type="ECO:0000256" key="1">
    <source>
        <dbReference type="ARBA" id="ARBA00004496"/>
    </source>
</evidence>
<organism evidence="11 12">
    <name type="scientific">Mesosutterella multiformis</name>
    <dbReference type="NCBI Taxonomy" id="2259133"/>
    <lineage>
        <taxon>Bacteria</taxon>
        <taxon>Pseudomonadati</taxon>
        <taxon>Pseudomonadota</taxon>
        <taxon>Betaproteobacteria</taxon>
        <taxon>Burkholderiales</taxon>
        <taxon>Sutterellaceae</taxon>
        <taxon>Mesosutterella</taxon>
    </lineage>
</organism>
<evidence type="ECO:0000256" key="4">
    <source>
        <dbReference type="ARBA" id="ARBA00022490"/>
    </source>
</evidence>
<dbReference type="Pfam" id="PF17657">
    <property type="entry name" value="DNA_pol3_finger"/>
    <property type="match status" value="1"/>
</dbReference>
<keyword evidence="12" id="KW-1185">Reference proteome</keyword>
<dbReference type="OrthoDB" id="9803237at2"/>
<proteinExistence type="predicted"/>
<dbReference type="GO" id="GO:0006260">
    <property type="term" value="P:DNA replication"/>
    <property type="evidence" value="ECO:0007669"/>
    <property type="project" value="UniProtKB-KW"/>
</dbReference>
<feature type="domain" description="Polymerase/histidinol phosphatase N-terminal" evidence="10">
    <location>
        <begin position="6"/>
        <end position="73"/>
    </location>
</feature>
<evidence type="ECO:0000313" key="12">
    <source>
        <dbReference type="Proteomes" id="UP000266091"/>
    </source>
</evidence>